<dbReference type="EMBL" id="MN739531">
    <property type="protein sequence ID" value="QHT11051.1"/>
    <property type="molecule type" value="Genomic_DNA"/>
</dbReference>
<organism evidence="2">
    <name type="scientific">viral metagenome</name>
    <dbReference type="NCBI Taxonomy" id="1070528"/>
    <lineage>
        <taxon>unclassified sequences</taxon>
        <taxon>metagenomes</taxon>
        <taxon>organismal metagenomes</taxon>
    </lineage>
</organism>
<sequence length="97" mass="10644">MSRNTSSNPDDSARNMSPLNPSDKARLFTIMESGNVDDLNGVLGNRHGSDIDDITNRVGLSLLHVAATSGNVWCLRELITPTGKKNETKHSYDLYIL</sequence>
<reference evidence="2" key="1">
    <citation type="journal article" date="2020" name="Nature">
        <title>Giant virus diversity and host interactions through global metagenomics.</title>
        <authorList>
            <person name="Schulz F."/>
            <person name="Roux S."/>
            <person name="Paez-Espino D."/>
            <person name="Jungbluth S."/>
            <person name="Walsh D.A."/>
            <person name="Denef V.J."/>
            <person name="McMahon K.D."/>
            <person name="Konstantinidis K.T."/>
            <person name="Eloe-Fadrosh E.A."/>
            <person name="Kyrpides N.C."/>
            <person name="Woyke T."/>
        </authorList>
    </citation>
    <scope>NUCLEOTIDE SEQUENCE</scope>
    <source>
        <strain evidence="2">GVMAG-M-3300023174-111</strain>
    </source>
</reference>
<protein>
    <recommendedName>
        <fullName evidence="3">Ankyrin repeat protein</fullName>
    </recommendedName>
</protein>
<dbReference type="InterPro" id="IPR036770">
    <property type="entry name" value="Ankyrin_rpt-contain_sf"/>
</dbReference>
<accession>A0A6C0D3B3</accession>
<dbReference type="SUPFAM" id="SSF48403">
    <property type="entry name" value="Ankyrin repeat"/>
    <property type="match status" value="1"/>
</dbReference>
<evidence type="ECO:0000313" key="2">
    <source>
        <dbReference type="EMBL" id="QHT11051.1"/>
    </source>
</evidence>
<dbReference type="Gene3D" id="1.25.40.20">
    <property type="entry name" value="Ankyrin repeat-containing domain"/>
    <property type="match status" value="1"/>
</dbReference>
<proteinExistence type="predicted"/>
<name>A0A6C0D3B3_9ZZZZ</name>
<feature type="region of interest" description="Disordered" evidence="1">
    <location>
        <begin position="1"/>
        <end position="24"/>
    </location>
</feature>
<evidence type="ECO:0008006" key="3">
    <source>
        <dbReference type="Google" id="ProtNLM"/>
    </source>
</evidence>
<feature type="compositionally biased region" description="Polar residues" evidence="1">
    <location>
        <begin position="1"/>
        <end position="20"/>
    </location>
</feature>
<evidence type="ECO:0000256" key="1">
    <source>
        <dbReference type="SAM" id="MobiDB-lite"/>
    </source>
</evidence>
<dbReference type="AlphaFoldDB" id="A0A6C0D3B3"/>